<organism evidence="2 3">
    <name type="scientific">Corchorus capsularis</name>
    <name type="common">Jute</name>
    <dbReference type="NCBI Taxonomy" id="210143"/>
    <lineage>
        <taxon>Eukaryota</taxon>
        <taxon>Viridiplantae</taxon>
        <taxon>Streptophyta</taxon>
        <taxon>Embryophyta</taxon>
        <taxon>Tracheophyta</taxon>
        <taxon>Spermatophyta</taxon>
        <taxon>Magnoliopsida</taxon>
        <taxon>eudicotyledons</taxon>
        <taxon>Gunneridae</taxon>
        <taxon>Pentapetalae</taxon>
        <taxon>rosids</taxon>
        <taxon>malvids</taxon>
        <taxon>Malvales</taxon>
        <taxon>Malvaceae</taxon>
        <taxon>Grewioideae</taxon>
        <taxon>Apeibeae</taxon>
        <taxon>Corchorus</taxon>
    </lineage>
</organism>
<comment type="caution">
    <text evidence="2">The sequence shown here is derived from an EMBL/GenBank/DDBJ whole genome shotgun (WGS) entry which is preliminary data.</text>
</comment>
<name>A0A1R3FUT2_COCAP</name>
<proteinExistence type="predicted"/>
<gene>
    <name evidence="2" type="ORF">CCACVL1_30965</name>
</gene>
<evidence type="ECO:0000256" key="1">
    <source>
        <dbReference type="SAM" id="MobiDB-lite"/>
    </source>
</evidence>
<dbReference type="Proteomes" id="UP000188268">
    <property type="component" value="Unassembled WGS sequence"/>
</dbReference>
<feature type="region of interest" description="Disordered" evidence="1">
    <location>
        <begin position="1"/>
        <end position="24"/>
    </location>
</feature>
<dbReference type="EMBL" id="AWWV01016464">
    <property type="protein sequence ID" value="OMO49516.1"/>
    <property type="molecule type" value="Genomic_DNA"/>
</dbReference>
<dbReference type="AlphaFoldDB" id="A0A1R3FUT2"/>
<evidence type="ECO:0000313" key="3">
    <source>
        <dbReference type="Proteomes" id="UP000188268"/>
    </source>
</evidence>
<sequence>MAVTVPFRPSPSVPPSQSQTPNPLLPLHRFSPFSFGFLWTNKENKAKPNRISGFLLPQTQITHSDY</sequence>
<protein>
    <submittedName>
        <fullName evidence="2">Uncharacterized protein</fullName>
    </submittedName>
</protein>
<accession>A0A1R3FUT2</accession>
<evidence type="ECO:0000313" key="2">
    <source>
        <dbReference type="EMBL" id="OMO49516.1"/>
    </source>
</evidence>
<reference evidence="2 3" key="1">
    <citation type="submission" date="2013-09" db="EMBL/GenBank/DDBJ databases">
        <title>Corchorus capsularis genome sequencing.</title>
        <authorList>
            <person name="Alam M."/>
            <person name="Haque M.S."/>
            <person name="Islam M.S."/>
            <person name="Emdad E.M."/>
            <person name="Islam M.M."/>
            <person name="Ahmed B."/>
            <person name="Halim A."/>
            <person name="Hossen Q.M.M."/>
            <person name="Hossain M.Z."/>
            <person name="Ahmed R."/>
            <person name="Khan M.M."/>
            <person name="Islam R."/>
            <person name="Rashid M.M."/>
            <person name="Khan S.A."/>
            <person name="Rahman M.S."/>
            <person name="Alam M."/>
        </authorList>
    </citation>
    <scope>NUCLEOTIDE SEQUENCE [LARGE SCALE GENOMIC DNA]</scope>
    <source>
        <strain evidence="3">cv. CVL-1</strain>
        <tissue evidence="2">Whole seedling</tissue>
    </source>
</reference>
<dbReference type="Gramene" id="OMO49516">
    <property type="protein sequence ID" value="OMO49516"/>
    <property type="gene ID" value="CCACVL1_30965"/>
</dbReference>
<keyword evidence="3" id="KW-1185">Reference proteome</keyword>